<accession>A0A7Z1AYD1</accession>
<keyword evidence="2" id="KW-1185">Reference proteome</keyword>
<proteinExistence type="predicted"/>
<dbReference type="AlphaFoldDB" id="A0A7Z1AYD1"/>
<comment type="caution">
    <text evidence="1">The sequence shown here is derived from an EMBL/GenBank/DDBJ whole genome shotgun (WGS) entry which is preliminary data.</text>
</comment>
<evidence type="ECO:0000313" key="1">
    <source>
        <dbReference type="EMBL" id="OLF09027.1"/>
    </source>
</evidence>
<protein>
    <recommendedName>
        <fullName evidence="3">SUKH-3 immunity protein of toxin-antitoxin system</fullName>
    </recommendedName>
</protein>
<name>A0A7Z1AYD1_9PSEU</name>
<evidence type="ECO:0008006" key="3">
    <source>
        <dbReference type="Google" id="ProtNLM"/>
    </source>
</evidence>
<sequence length="171" mass="18927">MSGRLAIMPKSYSATLQKLCIMGTRWMMTERLAVRALLEANWSPDRRVDIVEDLNAFRIDGFPVFPVVVDFLQRYSGIVIHFDRAGYRDVLSFSGKGAGGAIEADRVEIYSRRAGVLLAPVGEAYGGHLILMIGEDGSWYGGYDNEFGSLGGNFLDALENLILVEGFVQRL</sequence>
<reference evidence="1 2" key="1">
    <citation type="submission" date="2016-12" db="EMBL/GenBank/DDBJ databases">
        <title>The draft genome sequence of Actinophytocola xinjiangensis.</title>
        <authorList>
            <person name="Wang W."/>
            <person name="Yuan L."/>
        </authorList>
    </citation>
    <scope>NUCLEOTIDE SEQUENCE [LARGE SCALE GENOMIC DNA]</scope>
    <source>
        <strain evidence="1 2">CGMCC 4.4663</strain>
    </source>
</reference>
<organism evidence="1 2">
    <name type="scientific">Actinophytocola xinjiangensis</name>
    <dbReference type="NCBI Taxonomy" id="485602"/>
    <lineage>
        <taxon>Bacteria</taxon>
        <taxon>Bacillati</taxon>
        <taxon>Actinomycetota</taxon>
        <taxon>Actinomycetes</taxon>
        <taxon>Pseudonocardiales</taxon>
        <taxon>Pseudonocardiaceae</taxon>
    </lineage>
</organism>
<dbReference type="Pfam" id="PF14433">
    <property type="entry name" value="SUKH-3"/>
    <property type="match status" value="1"/>
</dbReference>
<dbReference type="Proteomes" id="UP000185696">
    <property type="component" value="Unassembled WGS sequence"/>
</dbReference>
<dbReference type="EMBL" id="MSIF01000010">
    <property type="protein sequence ID" value="OLF09027.1"/>
    <property type="molecule type" value="Genomic_DNA"/>
</dbReference>
<gene>
    <name evidence="1" type="ORF">BLA60_20785</name>
</gene>
<evidence type="ECO:0000313" key="2">
    <source>
        <dbReference type="Proteomes" id="UP000185696"/>
    </source>
</evidence>
<dbReference type="InterPro" id="IPR025850">
    <property type="entry name" value="SUKH-3"/>
</dbReference>